<organism evidence="9 10">
    <name type="scientific">Mesorhizobium neociceri</name>
    <dbReference type="NCBI Taxonomy" id="1307853"/>
    <lineage>
        <taxon>Bacteria</taxon>
        <taxon>Pseudomonadati</taxon>
        <taxon>Pseudomonadota</taxon>
        <taxon>Alphaproteobacteria</taxon>
        <taxon>Hyphomicrobiales</taxon>
        <taxon>Phyllobacteriaceae</taxon>
        <taxon>Mesorhizobium</taxon>
    </lineage>
</organism>
<dbReference type="PANTHER" id="PTHR30621">
    <property type="entry name" value="GLUTAMINE SYNTHETASE ADENYLYLTRANSFERASE"/>
    <property type="match status" value="1"/>
</dbReference>
<dbReference type="InterPro" id="IPR013546">
    <property type="entry name" value="PII_UdlTrfase/GS_AdlTrfase"/>
</dbReference>
<dbReference type="Gene3D" id="1.20.120.1510">
    <property type="match status" value="1"/>
</dbReference>
<comment type="caution">
    <text evidence="9">The sequence shown here is derived from an EMBL/GenBank/DDBJ whole genome shotgun (WGS) entry which is preliminary data.</text>
</comment>
<evidence type="ECO:0000256" key="3">
    <source>
        <dbReference type="ARBA" id="ARBA00022741"/>
    </source>
</evidence>
<dbReference type="RefSeq" id="WP_181058913.1">
    <property type="nucleotide sequence ID" value="NZ_JACDTY010000008.1"/>
</dbReference>
<keyword evidence="5 7" id="KW-0460">Magnesium</keyword>
<dbReference type="SUPFAM" id="SSF81301">
    <property type="entry name" value="Nucleotidyltransferase"/>
    <property type="match status" value="2"/>
</dbReference>
<dbReference type="Gene3D" id="3.30.460.10">
    <property type="entry name" value="Beta Polymerase, domain 2"/>
    <property type="match status" value="2"/>
</dbReference>
<keyword evidence="3 7" id="KW-0547">Nucleotide-binding</keyword>
<protein>
    <recommendedName>
        <fullName evidence="7">Bifunctional glutamine synthetase adenylyltransferase/adenylyl-removing enzyme</fullName>
    </recommendedName>
    <alternativeName>
        <fullName evidence="7">ATP:glutamine synthetase adenylyltransferase</fullName>
    </alternativeName>
    <alternativeName>
        <fullName evidence="7">ATase</fullName>
    </alternativeName>
    <domain>
        <recommendedName>
            <fullName evidence="7">Glutamine synthetase adenylyl-L-tyrosine phosphorylase</fullName>
            <ecNumber evidence="7">2.7.7.89</ecNumber>
        </recommendedName>
        <alternativeName>
            <fullName evidence="7">Adenylyl removase</fullName>
            <shortName evidence="7">AR</shortName>
            <shortName evidence="7">AT-N</shortName>
        </alternativeName>
    </domain>
    <domain>
        <recommendedName>
            <fullName evidence="7">Glutamine synthetase adenylyl transferase</fullName>
            <ecNumber evidence="7">2.7.7.42</ecNumber>
        </recommendedName>
        <alternativeName>
            <fullName evidence="7">Adenylyl transferase</fullName>
            <shortName evidence="7">AT</shortName>
            <shortName evidence="7">AT-C</shortName>
        </alternativeName>
    </domain>
</protein>
<comment type="function">
    <text evidence="7">Involved in the regulation of glutamine synthetase GlnA, a key enzyme in the process to assimilate ammonia. When cellular nitrogen levels are high, the C-terminal adenylyl transferase (AT) inactivates GlnA by covalent transfer of an adenylyl group from ATP to specific tyrosine residue of GlnA, thus reducing its activity. Conversely, when nitrogen levels are low, the N-terminal adenylyl removase (AR) activates GlnA by removing the adenylyl group by phosphorolysis, increasing its activity. The regulatory region of GlnE binds the signal transduction protein PII (GlnB) which indicates the nitrogen status of the cell.</text>
</comment>
<dbReference type="AlphaFoldDB" id="A0A838B7J3"/>
<evidence type="ECO:0000256" key="5">
    <source>
        <dbReference type="ARBA" id="ARBA00022842"/>
    </source>
</evidence>
<evidence type="ECO:0000313" key="10">
    <source>
        <dbReference type="Proteomes" id="UP000558284"/>
    </source>
</evidence>
<evidence type="ECO:0000256" key="1">
    <source>
        <dbReference type="ARBA" id="ARBA00022679"/>
    </source>
</evidence>
<comment type="catalytic activity">
    <reaction evidence="7">
        <text>[glutamine synthetase]-L-tyrosine + ATP = [glutamine synthetase]-O(4)-(5'-adenylyl)-L-tyrosine + diphosphate</text>
        <dbReference type="Rhea" id="RHEA:18589"/>
        <dbReference type="Rhea" id="RHEA-COMP:10660"/>
        <dbReference type="Rhea" id="RHEA-COMP:10661"/>
        <dbReference type="ChEBI" id="CHEBI:30616"/>
        <dbReference type="ChEBI" id="CHEBI:33019"/>
        <dbReference type="ChEBI" id="CHEBI:46858"/>
        <dbReference type="ChEBI" id="CHEBI:83624"/>
        <dbReference type="EC" id="2.7.7.42"/>
    </reaction>
</comment>
<dbReference type="GO" id="GO:0000820">
    <property type="term" value="P:regulation of glutamine family amino acid metabolic process"/>
    <property type="evidence" value="ECO:0007669"/>
    <property type="project" value="UniProtKB-UniRule"/>
</dbReference>
<evidence type="ECO:0000256" key="2">
    <source>
        <dbReference type="ARBA" id="ARBA00022695"/>
    </source>
</evidence>
<feature type="domain" description="HTH araC/xylS-type" evidence="8">
    <location>
        <begin position="407"/>
        <end position="469"/>
    </location>
</feature>
<comment type="cofactor">
    <cofactor evidence="7">
        <name>Mg(2+)</name>
        <dbReference type="ChEBI" id="CHEBI:18420"/>
    </cofactor>
</comment>
<dbReference type="HAMAP" id="MF_00802">
    <property type="entry name" value="GlnE"/>
    <property type="match status" value="1"/>
</dbReference>
<dbReference type="CDD" id="cd05401">
    <property type="entry name" value="NT_GlnE_GlnD_like"/>
    <property type="match status" value="2"/>
</dbReference>
<dbReference type="PROSITE" id="PS01124">
    <property type="entry name" value="HTH_ARAC_FAMILY_2"/>
    <property type="match status" value="1"/>
</dbReference>
<dbReference type="Gene3D" id="1.20.120.330">
    <property type="entry name" value="Nucleotidyltransferases domain 2"/>
    <property type="match status" value="2"/>
</dbReference>
<dbReference type="InterPro" id="IPR018060">
    <property type="entry name" value="HTH_AraC"/>
</dbReference>
<dbReference type="GO" id="GO:0005829">
    <property type="term" value="C:cytosol"/>
    <property type="evidence" value="ECO:0007669"/>
    <property type="project" value="TreeGrafter"/>
</dbReference>
<dbReference type="EC" id="2.7.7.42" evidence="7"/>
<comment type="catalytic activity">
    <reaction evidence="7">
        <text>[glutamine synthetase]-O(4)-(5'-adenylyl)-L-tyrosine + phosphate = [glutamine synthetase]-L-tyrosine + ADP</text>
        <dbReference type="Rhea" id="RHEA:43716"/>
        <dbReference type="Rhea" id="RHEA-COMP:10660"/>
        <dbReference type="Rhea" id="RHEA-COMP:10661"/>
        <dbReference type="ChEBI" id="CHEBI:43474"/>
        <dbReference type="ChEBI" id="CHEBI:46858"/>
        <dbReference type="ChEBI" id="CHEBI:83624"/>
        <dbReference type="ChEBI" id="CHEBI:456216"/>
        <dbReference type="EC" id="2.7.7.89"/>
    </reaction>
</comment>
<evidence type="ECO:0000256" key="4">
    <source>
        <dbReference type="ARBA" id="ARBA00022840"/>
    </source>
</evidence>
<dbReference type="PANTHER" id="PTHR30621:SF0">
    <property type="entry name" value="BIFUNCTIONAL GLUTAMINE SYNTHETASE ADENYLYLTRANSFERASE_ADENYLYL-REMOVING ENZYME"/>
    <property type="match status" value="1"/>
</dbReference>
<dbReference type="GO" id="GO:0005524">
    <property type="term" value="F:ATP binding"/>
    <property type="evidence" value="ECO:0007669"/>
    <property type="project" value="UniProtKB-UniRule"/>
</dbReference>
<dbReference type="Pfam" id="PF03710">
    <property type="entry name" value="GlnE"/>
    <property type="match status" value="2"/>
</dbReference>
<keyword evidence="2 7" id="KW-0548">Nucleotidyltransferase</keyword>
<evidence type="ECO:0000256" key="6">
    <source>
        <dbReference type="ARBA" id="ARBA00023268"/>
    </source>
</evidence>
<evidence type="ECO:0000259" key="8">
    <source>
        <dbReference type="PROSITE" id="PS01124"/>
    </source>
</evidence>
<keyword evidence="6 7" id="KW-0511">Multifunctional enzyme</keyword>
<feature type="region of interest" description="Adenylyl transferase" evidence="7">
    <location>
        <begin position="477"/>
        <end position="1010"/>
    </location>
</feature>
<evidence type="ECO:0000313" key="9">
    <source>
        <dbReference type="EMBL" id="MBA1142047.1"/>
    </source>
</evidence>
<sequence length="1010" mass="111244">MAVRMAQKRIETEWHLQLAAQLAPLDGSRARRRLSEIAGAAEDENLPRLAKFLGGKGAAQDFLAAVFNLSPFLRDVARRRPQILDALFDDGVEARLLSIAEAIGKVAFAEAVSESSLMMELRQWKGEAHFLIALADLAGEAETALTVRRLSDLADACTRAAVDFLLREAHSQGKLKLPDPEKPSLQSGWILLGMGKLGAHELNFSSDIDLVVFFDPDAPAIIDPLDATELFARLTRRLVRILQDRTEHGYVFRTDLRLRPDPGSTPLAIPVEAALRYYEARGQNWERAAMIKARPVAGDLAAGEAFLRELQPYVWRKYMDYAAIADVHSIKRQIHAHKGHGEIAVKGHNVKLGRGGIREIEFFVQTQQLIAGGRFPELRGRETVPMLGALAARNWITADARDALTQQYWFLRRVEHAIQMVADEQTHILPDDDEGLERIAHMLGFADAAKFSETFRAALHEVERHYAALFETAPELSAGVGNLVFTGDVDDPDTLQTLHGLGFKRPSDICRVIRGWHFGRYRVTQSAEARERLTELTPALLKAFGQTRRADEALVRFDDFLAGLPAGIQLFSLLRSNPALLKLMATIMGAAPRLAAIITKRPHVFDGLLDPALLNELPNRAYLSARLAAFIEGDRAYEDVLDRLRIFASEQKFLIGVRLLAGSISMSRAGRAFSDLADLTIDAALQAVTAEFALRHGRIAGGTVSLLGMGKLGSRELTAGSDVDLILLYDHDADAEESDGDKPLAPSHYYTRMTQRLIAAVSAPTAEGVLYELDLRLRPSGNKGPVATHVDAFKKYQRQEAWTWEHMALARARAIGGDAALCVEVEAEVTALLALPRDAAKVRAEASEMRALIEKEKSPRDLWDIKLIPGGLIDLEFIAQVAVITGQVEAGDRVTATGEILSHLAPDFAEADVRQELCEAYQLYLALTQMTRLCLTGAFERDDVPPGLSDLLLAVTNLPDFGVLEAHLKETSQKVRKDFDLLLRAKQSCAREALTAVSDRIGGDDATGEY</sequence>
<dbReference type="SUPFAM" id="SSF81593">
    <property type="entry name" value="Nucleotidyltransferase substrate binding subunit/domain"/>
    <property type="match status" value="2"/>
</dbReference>
<dbReference type="InterPro" id="IPR043519">
    <property type="entry name" value="NT_sf"/>
</dbReference>
<proteinExistence type="inferred from homology"/>
<keyword evidence="4 7" id="KW-0067">ATP-binding</keyword>
<evidence type="ECO:0000256" key="7">
    <source>
        <dbReference type="HAMAP-Rule" id="MF_00802"/>
    </source>
</evidence>
<comment type="similarity">
    <text evidence="7">Belongs to the GlnE family.</text>
</comment>
<dbReference type="GO" id="GO:0003700">
    <property type="term" value="F:DNA-binding transcription factor activity"/>
    <property type="evidence" value="ECO:0007669"/>
    <property type="project" value="InterPro"/>
</dbReference>
<dbReference type="Proteomes" id="UP000558284">
    <property type="component" value="Unassembled WGS sequence"/>
</dbReference>
<name>A0A838B7J3_9HYPH</name>
<dbReference type="EMBL" id="JACDTY010000008">
    <property type="protein sequence ID" value="MBA1142047.1"/>
    <property type="molecule type" value="Genomic_DNA"/>
</dbReference>
<accession>A0A838B7J3</accession>
<dbReference type="Pfam" id="PF08335">
    <property type="entry name" value="GlnD_UR_UTase"/>
    <property type="match status" value="1"/>
</dbReference>
<gene>
    <name evidence="7" type="primary">glnE</name>
    <name evidence="9" type="ORF">H0241_17505</name>
</gene>
<feature type="region of interest" description="Adenylyl removase" evidence="7">
    <location>
        <begin position="1"/>
        <end position="472"/>
    </location>
</feature>
<dbReference type="GO" id="GO:0008882">
    <property type="term" value="F:[glutamate-ammonia-ligase] adenylyltransferase activity"/>
    <property type="evidence" value="ECO:0007669"/>
    <property type="project" value="UniProtKB-UniRule"/>
</dbReference>
<dbReference type="GO" id="GO:0000287">
    <property type="term" value="F:magnesium ion binding"/>
    <property type="evidence" value="ECO:0007669"/>
    <property type="project" value="UniProtKB-UniRule"/>
</dbReference>
<keyword evidence="10" id="KW-1185">Reference proteome</keyword>
<dbReference type="InterPro" id="IPR005190">
    <property type="entry name" value="GlnE_rpt_dom"/>
</dbReference>
<dbReference type="NCBIfam" id="NF008292">
    <property type="entry name" value="PRK11072.1"/>
    <property type="match status" value="1"/>
</dbReference>
<dbReference type="NCBIfam" id="NF010706">
    <property type="entry name" value="PRK14108.1"/>
    <property type="match status" value="1"/>
</dbReference>
<dbReference type="GO" id="GO:0047388">
    <property type="term" value="F:[glutamine synthetase]-adenylyl-L-tyrosine phosphorylase activity"/>
    <property type="evidence" value="ECO:0007669"/>
    <property type="project" value="UniProtKB-EC"/>
</dbReference>
<dbReference type="EC" id="2.7.7.89" evidence="7"/>
<dbReference type="GO" id="GO:0043565">
    <property type="term" value="F:sequence-specific DNA binding"/>
    <property type="evidence" value="ECO:0007669"/>
    <property type="project" value="InterPro"/>
</dbReference>
<reference evidence="9 10" key="1">
    <citation type="submission" date="2020-07" db="EMBL/GenBank/DDBJ databases">
        <title>Definition of the novel symbiovar canariense within Mesorhizobium novociceri, a new species of genus Mesorhizobium nodulating Cicer canariense in the Caldera de Taburiente National Park (La Palma, Canary Islands).</title>
        <authorList>
            <person name="Leon-Barrios M."/>
            <person name="Perez-Yepez J."/>
            <person name="Flores-Felix J.D."/>
            <person name="Ramirez-Baena M.H."/>
            <person name="Pulido-Suarez L."/>
            <person name="Igual J.M."/>
            <person name="Velazquez E."/>
            <person name="Peix A."/>
        </authorList>
    </citation>
    <scope>NUCLEOTIDE SEQUENCE [LARGE SCALE GENOMIC DNA]</scope>
    <source>
        <strain evidence="9 10">CCANP35</strain>
    </source>
</reference>
<dbReference type="InterPro" id="IPR023057">
    <property type="entry name" value="GlnE"/>
</dbReference>
<keyword evidence="1 7" id="KW-0808">Transferase</keyword>